<sequence>MAPLPIVATISSTLLLFLVAYILYASIVVIYRLFFHPLAHIPGPKLAACTYLYELYFNLIKAPQGQYVFHTKKLHEVYGPIIRINPSEVQVNDITWYSTLFTSSGKARREKHYPQARGSDTPFSTFATVSHELHRKRRNALNPFFSKRSVTELQPIIKQEIEKLCGQLSKCAENDEIIKIDAAFIALTMDVISGYSYGKAFGCLDEPQRSWIHWHKVMDDLFEFFQVSKPLPWLGNVLQALPEWATDRIAPSTTAYAGLKSDVFQKALEVTEEHRGAYDGKPSRERRTILHELVNSDLPESEKSVRRLFDEGFVLVIAGAETSSRILMTLLYYVIINPKIHARLRTELEEAIPDPMVLGEWNHLESLPYLKAVIKEGLRIAALLTTRLTQIAPDEALQYKNTIIPAGTPISLNQRLLFLDPHNFKDPDTFDPDRWLGTENDMEKHFWPFSRGPRNCLGMNLAAAEINITIAALFRRFEFALHDVVYERDLKPTRDCFVGHTSRQSKGLRVKITKDRGRS</sequence>
<keyword evidence="3 7" id="KW-0479">Metal-binding</keyword>
<feature type="transmembrane region" description="Helical" evidence="9">
    <location>
        <begin position="6"/>
        <end position="31"/>
    </location>
</feature>
<keyword evidence="7 8" id="KW-0349">Heme</keyword>
<dbReference type="PRINTS" id="PR00463">
    <property type="entry name" value="EP450I"/>
</dbReference>
<evidence type="ECO:0000256" key="1">
    <source>
        <dbReference type="ARBA" id="ARBA00001971"/>
    </source>
</evidence>
<evidence type="ECO:0000256" key="2">
    <source>
        <dbReference type="ARBA" id="ARBA00010617"/>
    </source>
</evidence>
<keyword evidence="6 8" id="KW-0503">Monooxygenase</keyword>
<organism evidence="10 11">
    <name type="scientific">Viridothelium virens</name>
    <name type="common">Speckled blister lichen</name>
    <name type="synonym">Trypethelium virens</name>
    <dbReference type="NCBI Taxonomy" id="1048519"/>
    <lineage>
        <taxon>Eukaryota</taxon>
        <taxon>Fungi</taxon>
        <taxon>Dikarya</taxon>
        <taxon>Ascomycota</taxon>
        <taxon>Pezizomycotina</taxon>
        <taxon>Dothideomycetes</taxon>
        <taxon>Dothideomycetes incertae sedis</taxon>
        <taxon>Trypetheliales</taxon>
        <taxon>Trypetheliaceae</taxon>
        <taxon>Viridothelium</taxon>
    </lineage>
</organism>
<evidence type="ECO:0000256" key="5">
    <source>
        <dbReference type="ARBA" id="ARBA00023004"/>
    </source>
</evidence>
<keyword evidence="9" id="KW-1133">Transmembrane helix</keyword>
<proteinExistence type="inferred from homology"/>
<keyword evidence="4 8" id="KW-0560">Oxidoreductase</keyword>
<dbReference type="CDD" id="cd11062">
    <property type="entry name" value="CYP58-like"/>
    <property type="match status" value="1"/>
</dbReference>
<feature type="binding site" description="axial binding residue" evidence="7">
    <location>
        <position position="456"/>
    </location>
    <ligand>
        <name>heme</name>
        <dbReference type="ChEBI" id="CHEBI:30413"/>
    </ligand>
    <ligandPart>
        <name>Fe</name>
        <dbReference type="ChEBI" id="CHEBI:18248"/>
    </ligandPart>
</feature>
<dbReference type="InterPro" id="IPR002401">
    <property type="entry name" value="Cyt_P450_E_grp-I"/>
</dbReference>
<dbReference type="PROSITE" id="PS00086">
    <property type="entry name" value="CYTOCHROME_P450"/>
    <property type="match status" value="1"/>
</dbReference>
<evidence type="ECO:0000256" key="8">
    <source>
        <dbReference type="RuleBase" id="RU000461"/>
    </source>
</evidence>
<dbReference type="PRINTS" id="PR00385">
    <property type="entry name" value="P450"/>
</dbReference>
<dbReference type="OrthoDB" id="3945418at2759"/>
<evidence type="ECO:0000256" key="3">
    <source>
        <dbReference type="ARBA" id="ARBA00022723"/>
    </source>
</evidence>
<dbReference type="EMBL" id="ML991776">
    <property type="protein sequence ID" value="KAF2238343.1"/>
    <property type="molecule type" value="Genomic_DNA"/>
</dbReference>
<dbReference type="InterPro" id="IPR001128">
    <property type="entry name" value="Cyt_P450"/>
</dbReference>
<protein>
    <submittedName>
        <fullName evidence="10">Putative cytochrome P450</fullName>
    </submittedName>
</protein>
<dbReference type="Pfam" id="PF00067">
    <property type="entry name" value="p450"/>
    <property type="match status" value="1"/>
</dbReference>
<evidence type="ECO:0000256" key="7">
    <source>
        <dbReference type="PIRSR" id="PIRSR602401-1"/>
    </source>
</evidence>
<evidence type="ECO:0000256" key="4">
    <source>
        <dbReference type="ARBA" id="ARBA00023002"/>
    </source>
</evidence>
<keyword evidence="9" id="KW-0472">Membrane</keyword>
<dbReference type="InterPro" id="IPR017972">
    <property type="entry name" value="Cyt_P450_CS"/>
</dbReference>
<dbReference type="GO" id="GO:0020037">
    <property type="term" value="F:heme binding"/>
    <property type="evidence" value="ECO:0007669"/>
    <property type="project" value="InterPro"/>
</dbReference>
<gene>
    <name evidence="10" type="ORF">EV356DRAFT_526135</name>
</gene>
<evidence type="ECO:0000313" key="10">
    <source>
        <dbReference type="EMBL" id="KAF2238343.1"/>
    </source>
</evidence>
<name>A0A6A6HLC9_VIRVR</name>
<dbReference type="GO" id="GO:0016705">
    <property type="term" value="F:oxidoreductase activity, acting on paired donors, with incorporation or reduction of molecular oxygen"/>
    <property type="evidence" value="ECO:0007669"/>
    <property type="project" value="InterPro"/>
</dbReference>
<dbReference type="GO" id="GO:0005506">
    <property type="term" value="F:iron ion binding"/>
    <property type="evidence" value="ECO:0007669"/>
    <property type="project" value="InterPro"/>
</dbReference>
<dbReference type="Gene3D" id="1.10.630.10">
    <property type="entry name" value="Cytochrome P450"/>
    <property type="match status" value="1"/>
</dbReference>
<dbReference type="InterPro" id="IPR050121">
    <property type="entry name" value="Cytochrome_P450_monoxygenase"/>
</dbReference>
<dbReference type="InterPro" id="IPR036396">
    <property type="entry name" value="Cyt_P450_sf"/>
</dbReference>
<evidence type="ECO:0000256" key="6">
    <source>
        <dbReference type="ARBA" id="ARBA00023033"/>
    </source>
</evidence>
<accession>A0A6A6HLC9</accession>
<dbReference type="GO" id="GO:0004497">
    <property type="term" value="F:monooxygenase activity"/>
    <property type="evidence" value="ECO:0007669"/>
    <property type="project" value="UniProtKB-KW"/>
</dbReference>
<comment type="cofactor">
    <cofactor evidence="1 7">
        <name>heme</name>
        <dbReference type="ChEBI" id="CHEBI:30413"/>
    </cofactor>
</comment>
<keyword evidence="5 7" id="KW-0408">Iron</keyword>
<dbReference type="SUPFAM" id="SSF48264">
    <property type="entry name" value="Cytochrome P450"/>
    <property type="match status" value="1"/>
</dbReference>
<dbReference type="Proteomes" id="UP000800092">
    <property type="component" value="Unassembled WGS sequence"/>
</dbReference>
<evidence type="ECO:0000313" key="11">
    <source>
        <dbReference type="Proteomes" id="UP000800092"/>
    </source>
</evidence>
<keyword evidence="11" id="KW-1185">Reference proteome</keyword>
<dbReference type="PANTHER" id="PTHR24305:SF157">
    <property type="entry name" value="N-ACETYLTRYPTOPHAN 6-HYDROXYLASE IVOC-RELATED"/>
    <property type="match status" value="1"/>
</dbReference>
<keyword evidence="9" id="KW-0812">Transmembrane</keyword>
<evidence type="ECO:0000256" key="9">
    <source>
        <dbReference type="SAM" id="Phobius"/>
    </source>
</evidence>
<reference evidence="10" key="1">
    <citation type="journal article" date="2020" name="Stud. Mycol.">
        <title>101 Dothideomycetes genomes: a test case for predicting lifestyles and emergence of pathogens.</title>
        <authorList>
            <person name="Haridas S."/>
            <person name="Albert R."/>
            <person name="Binder M."/>
            <person name="Bloem J."/>
            <person name="Labutti K."/>
            <person name="Salamov A."/>
            <person name="Andreopoulos B."/>
            <person name="Baker S."/>
            <person name="Barry K."/>
            <person name="Bills G."/>
            <person name="Bluhm B."/>
            <person name="Cannon C."/>
            <person name="Castanera R."/>
            <person name="Culley D."/>
            <person name="Daum C."/>
            <person name="Ezra D."/>
            <person name="Gonzalez J."/>
            <person name="Henrissat B."/>
            <person name="Kuo A."/>
            <person name="Liang C."/>
            <person name="Lipzen A."/>
            <person name="Lutzoni F."/>
            <person name="Magnuson J."/>
            <person name="Mondo S."/>
            <person name="Nolan M."/>
            <person name="Ohm R."/>
            <person name="Pangilinan J."/>
            <person name="Park H.-J."/>
            <person name="Ramirez L."/>
            <person name="Alfaro M."/>
            <person name="Sun H."/>
            <person name="Tritt A."/>
            <person name="Yoshinaga Y."/>
            <person name="Zwiers L.-H."/>
            <person name="Turgeon B."/>
            <person name="Goodwin S."/>
            <person name="Spatafora J."/>
            <person name="Crous P."/>
            <person name="Grigoriev I."/>
        </authorList>
    </citation>
    <scope>NUCLEOTIDE SEQUENCE</scope>
    <source>
        <strain evidence="10">Tuck. ex Michener</strain>
    </source>
</reference>
<dbReference type="AlphaFoldDB" id="A0A6A6HLC9"/>
<dbReference type="PANTHER" id="PTHR24305">
    <property type="entry name" value="CYTOCHROME P450"/>
    <property type="match status" value="1"/>
</dbReference>
<comment type="similarity">
    <text evidence="2 8">Belongs to the cytochrome P450 family.</text>
</comment>